<evidence type="ECO:0000256" key="1">
    <source>
        <dbReference type="SAM" id="MobiDB-lite"/>
    </source>
</evidence>
<reference evidence="2" key="1">
    <citation type="submission" date="2023-06" db="EMBL/GenBank/DDBJ databases">
        <authorList>
            <person name="Delattre M."/>
        </authorList>
    </citation>
    <scope>NUCLEOTIDE SEQUENCE</scope>
    <source>
        <strain evidence="2">AF72</strain>
    </source>
</reference>
<keyword evidence="3" id="KW-1185">Reference proteome</keyword>
<dbReference type="Proteomes" id="UP001177023">
    <property type="component" value="Unassembled WGS sequence"/>
</dbReference>
<comment type="caution">
    <text evidence="2">The sequence shown here is derived from an EMBL/GenBank/DDBJ whole genome shotgun (WGS) entry which is preliminary data.</text>
</comment>
<sequence>MKAVERADELDPVNGEVLKQCTILAGVIAEAGHVNEKTFLANNFKAYLDAAVAVSPADPVLLHMRGRFIYQLTMLTADERDATRFLDEMSEPSLQLALVDLTKAYEQEPTAIDNLLYMARCLEGIGERDKARDCLQQIDGLAPNDGADEWHAREAADMLAKMGPPPAAPPQPDQQQQQQ</sequence>
<accession>A0AA36DGP7</accession>
<protein>
    <submittedName>
        <fullName evidence="2">Uncharacterized protein</fullName>
    </submittedName>
</protein>
<gene>
    <name evidence="2" type="ORF">MSPICULIGERA_LOCUS24023</name>
</gene>
<evidence type="ECO:0000313" key="2">
    <source>
        <dbReference type="EMBL" id="CAJ0586015.1"/>
    </source>
</evidence>
<dbReference type="AlphaFoldDB" id="A0AA36DGP7"/>
<feature type="compositionally biased region" description="Pro residues" evidence="1">
    <location>
        <begin position="163"/>
        <end position="172"/>
    </location>
</feature>
<dbReference type="SUPFAM" id="SSF48452">
    <property type="entry name" value="TPR-like"/>
    <property type="match status" value="1"/>
</dbReference>
<dbReference type="InterPro" id="IPR049039">
    <property type="entry name" value="RMD1-3_a_helical_rpt"/>
</dbReference>
<evidence type="ECO:0000313" key="3">
    <source>
        <dbReference type="Proteomes" id="UP001177023"/>
    </source>
</evidence>
<organism evidence="2 3">
    <name type="scientific">Mesorhabditis spiculigera</name>
    <dbReference type="NCBI Taxonomy" id="96644"/>
    <lineage>
        <taxon>Eukaryota</taxon>
        <taxon>Metazoa</taxon>
        <taxon>Ecdysozoa</taxon>
        <taxon>Nematoda</taxon>
        <taxon>Chromadorea</taxon>
        <taxon>Rhabditida</taxon>
        <taxon>Rhabditina</taxon>
        <taxon>Rhabditomorpha</taxon>
        <taxon>Rhabditoidea</taxon>
        <taxon>Rhabditidae</taxon>
        <taxon>Mesorhabditinae</taxon>
        <taxon>Mesorhabditis</taxon>
    </lineage>
</organism>
<feature type="non-terminal residue" evidence="2">
    <location>
        <position position="1"/>
    </location>
</feature>
<dbReference type="Gene3D" id="1.25.40.10">
    <property type="entry name" value="Tetratricopeptide repeat domain"/>
    <property type="match status" value="1"/>
</dbReference>
<dbReference type="Pfam" id="PF21033">
    <property type="entry name" value="RMD1-3"/>
    <property type="match status" value="1"/>
</dbReference>
<proteinExistence type="predicted"/>
<name>A0AA36DGP7_9BILA</name>
<feature type="region of interest" description="Disordered" evidence="1">
    <location>
        <begin position="155"/>
        <end position="179"/>
    </location>
</feature>
<dbReference type="InterPro" id="IPR011990">
    <property type="entry name" value="TPR-like_helical_dom_sf"/>
</dbReference>
<dbReference type="EMBL" id="CATQJA010002707">
    <property type="protein sequence ID" value="CAJ0586015.1"/>
    <property type="molecule type" value="Genomic_DNA"/>
</dbReference>